<name>A0A433TTW9_ELYCH</name>
<sequence length="100" mass="11026">MVGPAAKLTTLRLDIGQSRLVQWRIVCLVAMLSLVPDMRCQQCGDYTATQTSARAHWLHGNTTCRRLVDGRGDYSMHRAAAPNSSSLAGLPLVQMHVHRV</sequence>
<dbReference type="EMBL" id="RQTK01000186">
    <property type="protein sequence ID" value="RUS84999.1"/>
    <property type="molecule type" value="Genomic_DNA"/>
</dbReference>
<evidence type="ECO:0000313" key="1">
    <source>
        <dbReference type="EMBL" id="RUS84999.1"/>
    </source>
</evidence>
<gene>
    <name evidence="1" type="ORF">EGW08_007244</name>
</gene>
<dbReference type="Proteomes" id="UP000271974">
    <property type="component" value="Unassembled WGS sequence"/>
</dbReference>
<dbReference type="AlphaFoldDB" id="A0A433TTW9"/>
<organism evidence="1 2">
    <name type="scientific">Elysia chlorotica</name>
    <name type="common">Eastern emerald elysia</name>
    <name type="synonym">Sea slug</name>
    <dbReference type="NCBI Taxonomy" id="188477"/>
    <lineage>
        <taxon>Eukaryota</taxon>
        <taxon>Metazoa</taxon>
        <taxon>Spiralia</taxon>
        <taxon>Lophotrochozoa</taxon>
        <taxon>Mollusca</taxon>
        <taxon>Gastropoda</taxon>
        <taxon>Heterobranchia</taxon>
        <taxon>Euthyneura</taxon>
        <taxon>Panpulmonata</taxon>
        <taxon>Sacoglossa</taxon>
        <taxon>Placobranchoidea</taxon>
        <taxon>Plakobranchidae</taxon>
        <taxon>Elysia</taxon>
    </lineage>
</organism>
<feature type="non-terminal residue" evidence="1">
    <location>
        <position position="100"/>
    </location>
</feature>
<protein>
    <submittedName>
        <fullName evidence="1">Uncharacterized protein</fullName>
    </submittedName>
</protein>
<comment type="caution">
    <text evidence="1">The sequence shown here is derived from an EMBL/GenBank/DDBJ whole genome shotgun (WGS) entry which is preliminary data.</text>
</comment>
<evidence type="ECO:0000313" key="2">
    <source>
        <dbReference type="Proteomes" id="UP000271974"/>
    </source>
</evidence>
<proteinExistence type="predicted"/>
<accession>A0A433TTW9</accession>
<reference evidence="1 2" key="1">
    <citation type="submission" date="2019-01" db="EMBL/GenBank/DDBJ databases">
        <title>A draft genome assembly of the solar-powered sea slug Elysia chlorotica.</title>
        <authorList>
            <person name="Cai H."/>
            <person name="Li Q."/>
            <person name="Fang X."/>
            <person name="Li J."/>
            <person name="Curtis N.E."/>
            <person name="Altenburger A."/>
            <person name="Shibata T."/>
            <person name="Feng M."/>
            <person name="Maeda T."/>
            <person name="Schwartz J.A."/>
            <person name="Shigenobu S."/>
            <person name="Lundholm N."/>
            <person name="Nishiyama T."/>
            <person name="Yang H."/>
            <person name="Hasebe M."/>
            <person name="Li S."/>
            <person name="Pierce S.K."/>
            <person name="Wang J."/>
        </authorList>
    </citation>
    <scope>NUCLEOTIDE SEQUENCE [LARGE SCALE GENOMIC DNA]</scope>
    <source>
        <strain evidence="1">EC2010</strain>
        <tissue evidence="1">Whole organism of an adult</tissue>
    </source>
</reference>
<keyword evidence="2" id="KW-1185">Reference proteome</keyword>